<reference evidence="2 3" key="1">
    <citation type="submission" date="2019-02" db="EMBL/GenBank/DDBJ databases">
        <title>Deep-cultivation of Planctomycetes and their phenomic and genomic characterization uncovers novel biology.</title>
        <authorList>
            <person name="Wiegand S."/>
            <person name="Jogler M."/>
            <person name="Boedeker C."/>
            <person name="Pinto D."/>
            <person name="Vollmers J."/>
            <person name="Rivas-Marin E."/>
            <person name="Kohn T."/>
            <person name="Peeters S.H."/>
            <person name="Heuer A."/>
            <person name="Rast P."/>
            <person name="Oberbeckmann S."/>
            <person name="Bunk B."/>
            <person name="Jeske O."/>
            <person name="Meyerdierks A."/>
            <person name="Storesund J.E."/>
            <person name="Kallscheuer N."/>
            <person name="Luecker S."/>
            <person name="Lage O.M."/>
            <person name="Pohl T."/>
            <person name="Merkel B.J."/>
            <person name="Hornburger P."/>
            <person name="Mueller R.-W."/>
            <person name="Bruemmer F."/>
            <person name="Labrenz M."/>
            <person name="Spormann A.M."/>
            <person name="Op den Camp H."/>
            <person name="Overmann J."/>
            <person name="Amann R."/>
            <person name="Jetten M.S.M."/>
            <person name="Mascher T."/>
            <person name="Medema M.H."/>
            <person name="Devos D.P."/>
            <person name="Kaster A.-K."/>
            <person name="Ovreas L."/>
            <person name="Rohde M."/>
            <person name="Galperin M.Y."/>
            <person name="Jogler C."/>
        </authorList>
    </citation>
    <scope>NUCLEOTIDE SEQUENCE [LARGE SCALE GENOMIC DNA]</scope>
    <source>
        <strain evidence="2 3">Pan181</strain>
    </source>
</reference>
<evidence type="ECO:0000313" key="3">
    <source>
        <dbReference type="Proteomes" id="UP000315750"/>
    </source>
</evidence>
<feature type="signal peptide" evidence="1">
    <location>
        <begin position="1"/>
        <end position="23"/>
    </location>
</feature>
<evidence type="ECO:0000256" key="1">
    <source>
        <dbReference type="SAM" id="SignalP"/>
    </source>
</evidence>
<dbReference type="EMBL" id="CP036278">
    <property type="protein sequence ID" value="QDU55058.1"/>
    <property type="molecule type" value="Genomic_DNA"/>
</dbReference>
<dbReference type="AlphaFoldDB" id="A0A518AK06"/>
<dbReference type="KEGG" id="amuc:Pan181_12440"/>
<dbReference type="OrthoDB" id="285834at2"/>
<gene>
    <name evidence="2" type="ORF">Pan181_12440</name>
</gene>
<organism evidence="2 3">
    <name type="scientific">Aeoliella mucimassa</name>
    <dbReference type="NCBI Taxonomy" id="2527972"/>
    <lineage>
        <taxon>Bacteria</taxon>
        <taxon>Pseudomonadati</taxon>
        <taxon>Planctomycetota</taxon>
        <taxon>Planctomycetia</taxon>
        <taxon>Pirellulales</taxon>
        <taxon>Lacipirellulaceae</taxon>
        <taxon>Aeoliella</taxon>
    </lineage>
</organism>
<dbReference type="Proteomes" id="UP000315750">
    <property type="component" value="Chromosome"/>
</dbReference>
<protein>
    <submittedName>
        <fullName evidence="2">Uncharacterized protein</fullName>
    </submittedName>
</protein>
<proteinExistence type="predicted"/>
<accession>A0A518AK06</accession>
<dbReference type="RefSeq" id="WP_145245956.1">
    <property type="nucleotide sequence ID" value="NZ_CP036278.1"/>
</dbReference>
<evidence type="ECO:0000313" key="2">
    <source>
        <dbReference type="EMBL" id="QDU55058.1"/>
    </source>
</evidence>
<keyword evidence="1" id="KW-0732">Signal</keyword>
<name>A0A518AK06_9BACT</name>
<feature type="chain" id="PRO_5021944096" evidence="1">
    <location>
        <begin position="24"/>
        <end position="137"/>
    </location>
</feature>
<keyword evidence="3" id="KW-1185">Reference proteome</keyword>
<sequence length="137" mass="15767" precursor="true">MTSYPYAKSVLLAFTLMACSVLAANAQAQVPRYQPTRPTTSPYLNLLRPEGAIPNYYSLVRPMQRQNQMQSQLRSDFQKFGQQQGMINRTLEKRLSQPEFIRPTGSAGWYMEEGTVPPYQNTGYYYQQTELRGVGRR</sequence>